<dbReference type="SUPFAM" id="SSF48452">
    <property type="entry name" value="TPR-like"/>
    <property type="match status" value="1"/>
</dbReference>
<organism evidence="1 2">
    <name type="scientific">[Eubacterium] siraeum</name>
    <dbReference type="NCBI Taxonomy" id="39492"/>
    <lineage>
        <taxon>Bacteria</taxon>
        <taxon>Bacillati</taxon>
        <taxon>Bacillota</taxon>
        <taxon>Clostridia</taxon>
        <taxon>Eubacteriales</taxon>
        <taxon>Oscillospiraceae</taxon>
        <taxon>Oscillospiraceae incertae sedis</taxon>
    </lineage>
</organism>
<reference evidence="1" key="1">
    <citation type="submission" date="2023-01" db="EMBL/GenBank/DDBJ databases">
        <title>Human gut microbiome strain richness.</title>
        <authorList>
            <person name="Chen-Liaw A."/>
        </authorList>
    </citation>
    <scope>NUCLEOTIDE SEQUENCE</scope>
    <source>
        <strain evidence="1">1001283st1_G1_1001283B150217_161031</strain>
    </source>
</reference>
<dbReference type="AlphaFoldDB" id="A0AAW6CY71"/>
<dbReference type="InterPro" id="IPR011990">
    <property type="entry name" value="TPR-like_helical_dom_sf"/>
</dbReference>
<dbReference type="Proteomes" id="UP001210809">
    <property type="component" value="Unassembled WGS sequence"/>
</dbReference>
<comment type="caution">
    <text evidence="1">The sequence shown here is derived from an EMBL/GenBank/DDBJ whole genome shotgun (WGS) entry which is preliminary data.</text>
</comment>
<evidence type="ECO:0000313" key="1">
    <source>
        <dbReference type="EMBL" id="MDB8003586.1"/>
    </source>
</evidence>
<dbReference type="EMBL" id="JAQLXW010000006">
    <property type="protein sequence ID" value="MDB8003586.1"/>
    <property type="molecule type" value="Genomic_DNA"/>
</dbReference>
<gene>
    <name evidence="1" type="ORF">PNE09_05825</name>
</gene>
<protein>
    <submittedName>
        <fullName evidence="1">SIR2 family protein</fullName>
    </submittedName>
</protein>
<sequence>MNIRIQYEDLFKNKLVTGISLFTGAGFSVLESPSGEKLPTGTELCDELIEKFSLTDVDKEDGLSYVSEFCVESEYQNYLRERFTVKEYNRLYNAITKINLKTVVTTNIDNIIRRVVDESDNYYIQNIREYGASKNSKNELVYIPLHGDVAVSNSKLFFSKFDLSEVDEVNNDLFSQMFAKLADTPVLFWGYGFNDSGVLKVVKELIEKWNTNIWVQIMPGDDKNKKLFESKGCNIIEADTESLLLWIEQNIENSDQRKEAKENYINLKQYTVPSLTQVATTPTNEYYQQGATDWYPILIGETVERSLASEAENLAIKNKNVIISGGIFTGKTTLLMQLARKIDSKNKIYVESLTKEEATFIVKTLKGESAWVFFRNCCRDVDAMLVMANCPNITVVGTSDDYILETVKHILSQNIKYSIVDCNELSKTDAMRIYHKIPEGIRNDSFTYKQSEDEKYSLLEFIANNVRGAFTKQHILSIFDHLYNNDKDSFTIVALASYLSDCGSALSYQNVAHILDVQCYPTAVEKLKCAINYLRQYNIRVDEDDSAQDYYVLRSKFFSLHAKRLLSEKFRSEFGKIVKTFITNESKYNILRFDVFKRKAFDAELFRKLFSYKEAMDIYTFIYERESNPYTLQQCALCRGLFGDYEKAFIDIDKAINMKPTNFSFRNSQAILLFESNHKNFVEGSLNYMKQAMDILEECYSNDKRKIYHSQKFARFSIILYEEYNCTDYLKKAREWLIEMTSSGVSHSFTTKQLIEKLTNILSLIQK</sequence>
<dbReference type="Gene3D" id="1.25.40.10">
    <property type="entry name" value="Tetratricopeptide repeat domain"/>
    <property type="match status" value="1"/>
</dbReference>
<name>A0AAW6CY71_9FIRM</name>
<proteinExistence type="predicted"/>
<evidence type="ECO:0000313" key="2">
    <source>
        <dbReference type="Proteomes" id="UP001210809"/>
    </source>
</evidence>
<accession>A0AAW6CY71</accession>
<dbReference type="Pfam" id="PF13289">
    <property type="entry name" value="SIR2_2"/>
    <property type="match status" value="1"/>
</dbReference>